<dbReference type="PROSITE" id="PS50297">
    <property type="entry name" value="ANK_REP_REGION"/>
    <property type="match status" value="1"/>
</dbReference>
<dbReference type="SUPFAM" id="SSF48403">
    <property type="entry name" value="Ankyrin repeat"/>
    <property type="match status" value="1"/>
</dbReference>
<keyword evidence="1" id="KW-0040">ANK repeat</keyword>
<feature type="repeat" description="ANK" evidence="1">
    <location>
        <begin position="6"/>
        <end position="29"/>
    </location>
</feature>
<dbReference type="InterPro" id="IPR002110">
    <property type="entry name" value="Ankyrin_rpt"/>
</dbReference>
<sequence length="334" mass="36796">MGTNNKGETPLYLAARYGHVSIVNCLIEHAKIDLPQDLESGIQAARKMLRITNKKKDTALHEAVRQNQLAVVLLLLKEDPDFSYSANDAGETPLYLAIERNFGDVALKILESCGSPSYGGPLGRTALHAAVIRHDNEVVKDTVGVILKYSSLSNLLNEEDFDGNTPFHHQSNSKDIEEDLMDHPRVDKMAFNKLNLAGRDITLLGAKSPEKKVSASLVVFCVHGLYGGFLSFWRPDLTMSCGNVPARELSHTRLFCLTYGCLERLSEDSTYPTVLSSPRQSLLPRFSLYLQVCVGHERPRAHMTPIHAAFLLLAASGRSVGPVSRLYLLPPFGG</sequence>
<evidence type="ECO:0000313" key="2">
    <source>
        <dbReference type="EMBL" id="KAB1227494.1"/>
    </source>
</evidence>
<comment type="caution">
    <text evidence="2">The sequence shown here is derived from an EMBL/GenBank/DDBJ whole genome shotgun (WGS) entry which is preliminary data.</text>
</comment>
<dbReference type="Pfam" id="PF12796">
    <property type="entry name" value="Ank_2"/>
    <property type="match status" value="1"/>
</dbReference>
<protein>
    <submittedName>
        <fullName evidence="2">Uncharacterized protein</fullName>
    </submittedName>
</protein>
<dbReference type="InterPro" id="IPR036770">
    <property type="entry name" value="Ankyrin_rpt-contain_sf"/>
</dbReference>
<dbReference type="Gene3D" id="1.25.40.20">
    <property type="entry name" value="Ankyrin repeat-containing domain"/>
    <property type="match status" value="2"/>
</dbReference>
<proteinExistence type="predicted"/>
<dbReference type="OrthoDB" id="1847170at2759"/>
<evidence type="ECO:0000256" key="1">
    <source>
        <dbReference type="PROSITE-ProRule" id="PRU00023"/>
    </source>
</evidence>
<dbReference type="AlphaFoldDB" id="A0A6A1WQQ7"/>
<name>A0A6A1WQQ7_9ROSI</name>
<gene>
    <name evidence="2" type="ORF">CJ030_MR1G010282</name>
</gene>
<dbReference type="PROSITE" id="PS50088">
    <property type="entry name" value="ANK_REPEAT"/>
    <property type="match status" value="1"/>
</dbReference>
<accession>A0A6A1WQQ7</accession>
<evidence type="ECO:0000313" key="3">
    <source>
        <dbReference type="Proteomes" id="UP000516437"/>
    </source>
</evidence>
<dbReference type="PANTHER" id="PTHR24121:SF22">
    <property type="entry name" value="PROTEIN ACCELERATED CELL DEATH 6-LIKE"/>
    <property type="match status" value="1"/>
</dbReference>
<dbReference type="EMBL" id="RXIC02000019">
    <property type="protein sequence ID" value="KAB1227494.1"/>
    <property type="molecule type" value="Genomic_DNA"/>
</dbReference>
<organism evidence="2 3">
    <name type="scientific">Morella rubra</name>
    <name type="common">Chinese bayberry</name>
    <dbReference type="NCBI Taxonomy" id="262757"/>
    <lineage>
        <taxon>Eukaryota</taxon>
        <taxon>Viridiplantae</taxon>
        <taxon>Streptophyta</taxon>
        <taxon>Embryophyta</taxon>
        <taxon>Tracheophyta</taxon>
        <taxon>Spermatophyta</taxon>
        <taxon>Magnoliopsida</taxon>
        <taxon>eudicotyledons</taxon>
        <taxon>Gunneridae</taxon>
        <taxon>Pentapetalae</taxon>
        <taxon>rosids</taxon>
        <taxon>fabids</taxon>
        <taxon>Fagales</taxon>
        <taxon>Myricaceae</taxon>
        <taxon>Morella</taxon>
    </lineage>
</organism>
<keyword evidence="3" id="KW-1185">Reference proteome</keyword>
<dbReference type="SMART" id="SM00248">
    <property type="entry name" value="ANK"/>
    <property type="match status" value="4"/>
</dbReference>
<reference evidence="2 3" key="1">
    <citation type="journal article" date="2019" name="Plant Biotechnol. J.">
        <title>The red bayberry genome and genetic basis of sex determination.</title>
        <authorList>
            <person name="Jia H.M."/>
            <person name="Jia H.J."/>
            <person name="Cai Q.L."/>
            <person name="Wang Y."/>
            <person name="Zhao H.B."/>
            <person name="Yang W.F."/>
            <person name="Wang G.Y."/>
            <person name="Li Y.H."/>
            <person name="Zhan D.L."/>
            <person name="Shen Y.T."/>
            <person name="Niu Q.F."/>
            <person name="Chang L."/>
            <person name="Qiu J."/>
            <person name="Zhao L."/>
            <person name="Xie H.B."/>
            <person name="Fu W.Y."/>
            <person name="Jin J."/>
            <person name="Li X.W."/>
            <person name="Jiao Y."/>
            <person name="Zhou C.C."/>
            <person name="Tu T."/>
            <person name="Chai C.Y."/>
            <person name="Gao J.L."/>
            <person name="Fan L.J."/>
            <person name="van de Weg E."/>
            <person name="Wang J.Y."/>
            <person name="Gao Z.S."/>
        </authorList>
    </citation>
    <scope>NUCLEOTIDE SEQUENCE [LARGE SCALE GENOMIC DNA]</scope>
    <source>
        <tissue evidence="2">Leaves</tissue>
    </source>
</reference>
<dbReference type="Proteomes" id="UP000516437">
    <property type="component" value="Chromosome 1"/>
</dbReference>
<dbReference type="PANTHER" id="PTHR24121">
    <property type="entry name" value="NO MECHANORECEPTOR POTENTIAL C, ISOFORM D-RELATED"/>
    <property type="match status" value="1"/>
</dbReference>